<evidence type="ECO:0000256" key="1">
    <source>
        <dbReference type="ARBA" id="ARBA00004167"/>
    </source>
</evidence>
<evidence type="ECO:0000313" key="8">
    <source>
        <dbReference type="Proteomes" id="UP000738431"/>
    </source>
</evidence>
<dbReference type="Gene3D" id="3.30.1150.10">
    <property type="match status" value="1"/>
</dbReference>
<name>A0ABZ1C3M9_9BACT</name>
<evidence type="ECO:0000313" key="7">
    <source>
        <dbReference type="EMBL" id="WRQ85957.1"/>
    </source>
</evidence>
<dbReference type="NCBIfam" id="TIGR01352">
    <property type="entry name" value="tonB_Cterm"/>
    <property type="match status" value="1"/>
</dbReference>
<dbReference type="RefSeq" id="WP_221031470.1">
    <property type="nucleotide sequence ID" value="NZ_CP139781.1"/>
</dbReference>
<keyword evidence="3" id="KW-1133">Transmembrane helix</keyword>
<dbReference type="Proteomes" id="UP000738431">
    <property type="component" value="Chromosome"/>
</dbReference>
<feature type="signal peptide" evidence="5">
    <location>
        <begin position="1"/>
        <end position="29"/>
    </location>
</feature>
<evidence type="ECO:0000256" key="2">
    <source>
        <dbReference type="ARBA" id="ARBA00022692"/>
    </source>
</evidence>
<dbReference type="InterPro" id="IPR006260">
    <property type="entry name" value="TonB/TolA_C"/>
</dbReference>
<protein>
    <submittedName>
        <fullName evidence="7">Energy transducer TonB</fullName>
    </submittedName>
</protein>
<organism evidence="7 8">
    <name type="scientific">Actomonas aquatica</name>
    <dbReference type="NCBI Taxonomy" id="2866162"/>
    <lineage>
        <taxon>Bacteria</taxon>
        <taxon>Pseudomonadati</taxon>
        <taxon>Verrucomicrobiota</taxon>
        <taxon>Opitutia</taxon>
        <taxon>Opitutales</taxon>
        <taxon>Opitutaceae</taxon>
        <taxon>Actomonas</taxon>
    </lineage>
</organism>
<dbReference type="InterPro" id="IPR037682">
    <property type="entry name" value="TonB_C"/>
</dbReference>
<keyword evidence="5" id="KW-0732">Signal</keyword>
<proteinExistence type="predicted"/>
<feature type="chain" id="PRO_5045584920" evidence="5">
    <location>
        <begin position="30"/>
        <end position="161"/>
    </location>
</feature>
<keyword evidence="8" id="KW-1185">Reference proteome</keyword>
<evidence type="ECO:0000256" key="3">
    <source>
        <dbReference type="ARBA" id="ARBA00022989"/>
    </source>
</evidence>
<dbReference type="PROSITE" id="PS52015">
    <property type="entry name" value="TONB_CTD"/>
    <property type="match status" value="1"/>
</dbReference>
<evidence type="ECO:0000256" key="4">
    <source>
        <dbReference type="ARBA" id="ARBA00023136"/>
    </source>
</evidence>
<evidence type="ECO:0000256" key="5">
    <source>
        <dbReference type="SAM" id="SignalP"/>
    </source>
</evidence>
<accession>A0ABZ1C3M9</accession>
<reference evidence="7 8" key="1">
    <citation type="submission" date="2023-12" db="EMBL/GenBank/DDBJ databases">
        <title>Description of an unclassified Opitutus bacterium of Verrucomicrobiota.</title>
        <authorList>
            <person name="Zhang D.-F."/>
        </authorList>
    </citation>
    <scope>NUCLEOTIDE SEQUENCE [LARGE SCALE GENOMIC DNA]</scope>
    <source>
        <strain evidence="7 8">WL0086</strain>
    </source>
</reference>
<dbReference type="EMBL" id="CP139781">
    <property type="protein sequence ID" value="WRQ85957.1"/>
    <property type="molecule type" value="Genomic_DNA"/>
</dbReference>
<evidence type="ECO:0000259" key="6">
    <source>
        <dbReference type="PROSITE" id="PS52015"/>
    </source>
</evidence>
<feature type="domain" description="TonB C-terminal" evidence="6">
    <location>
        <begin position="65"/>
        <end position="161"/>
    </location>
</feature>
<comment type="subcellular location">
    <subcellularLocation>
        <location evidence="1">Membrane</location>
        <topology evidence="1">Single-pass membrane protein</topology>
    </subcellularLocation>
</comment>
<keyword evidence="4" id="KW-0472">Membrane</keyword>
<gene>
    <name evidence="7" type="ORF">K1X11_014180</name>
</gene>
<keyword evidence="2" id="KW-0812">Transmembrane</keyword>
<sequence length="161" mass="17935">MMSRLPLHRLFLLLAALTVGLGWPLPARAADESADGEKEEQAEEEIPLAERNHIEVEGVWYPVFQYPKEAKPTYDPTPRLPRKAQKEARGGLVLLGVLIDTDGTVIDTQVAMSNTEADIEDAAKKTLRRWVFPIKADNGHPIPYAVMVPVRFDATPHFGPQ</sequence>
<dbReference type="Pfam" id="PF03544">
    <property type="entry name" value="TonB_C"/>
    <property type="match status" value="1"/>
</dbReference>
<dbReference type="SUPFAM" id="SSF74653">
    <property type="entry name" value="TolA/TonB C-terminal domain"/>
    <property type="match status" value="1"/>
</dbReference>